<keyword evidence="3" id="KW-0805">Transcription regulation</keyword>
<dbReference type="GO" id="GO:0016301">
    <property type="term" value="F:kinase activity"/>
    <property type="evidence" value="ECO:0007669"/>
    <property type="project" value="UniProtKB-KW"/>
</dbReference>
<dbReference type="CDD" id="cd17534">
    <property type="entry name" value="REC_DC-like"/>
    <property type="match status" value="1"/>
</dbReference>
<dbReference type="GO" id="GO:0005829">
    <property type="term" value="C:cytosol"/>
    <property type="evidence" value="ECO:0007669"/>
    <property type="project" value="TreeGrafter"/>
</dbReference>
<dbReference type="RefSeq" id="WP_069583200.1">
    <property type="nucleotide sequence ID" value="NZ_LMVM01000009.1"/>
</dbReference>
<dbReference type="EMBL" id="LMVM01000009">
    <property type="protein sequence ID" value="PAV05293.1"/>
    <property type="molecule type" value="Genomic_DNA"/>
</dbReference>
<dbReference type="Pfam" id="PF18546">
    <property type="entry name" value="MetOD1"/>
    <property type="match status" value="1"/>
</dbReference>
<reference evidence="8 9" key="1">
    <citation type="journal article" date="2017" name="BMC Genomics">
        <title>Genomic analysis of methanogenic archaea reveals a shift towards energy conservation.</title>
        <authorList>
            <person name="Gilmore S.P."/>
            <person name="Henske J.K."/>
            <person name="Sexton J.A."/>
            <person name="Solomon K.V."/>
            <person name="Seppala S."/>
            <person name="Yoo J.I."/>
            <person name="Huyett L.M."/>
            <person name="Pressman A."/>
            <person name="Cogan J.Z."/>
            <person name="Kivenson V."/>
            <person name="Peng X."/>
            <person name="Tan Y."/>
            <person name="Valentine D.L."/>
            <person name="O'Malley M.A."/>
        </authorList>
    </citation>
    <scope>NUCLEOTIDE SEQUENCE [LARGE SCALE GENOMIC DNA]</scope>
    <source>
        <strain evidence="8 9">M.o.H.</strain>
    </source>
</reference>
<keyword evidence="9" id="KW-1185">Reference proteome</keyword>
<dbReference type="GO" id="GO:0000156">
    <property type="term" value="F:phosphorelay response regulator activity"/>
    <property type="evidence" value="ECO:0007669"/>
    <property type="project" value="TreeGrafter"/>
</dbReference>
<dbReference type="GO" id="GO:0006355">
    <property type="term" value="P:regulation of DNA-templated transcription"/>
    <property type="evidence" value="ECO:0007669"/>
    <property type="project" value="TreeGrafter"/>
</dbReference>
<dbReference type="Proteomes" id="UP000217784">
    <property type="component" value="Unassembled WGS sequence"/>
</dbReference>
<evidence type="ECO:0000256" key="3">
    <source>
        <dbReference type="ARBA" id="ARBA00023015"/>
    </source>
</evidence>
<dbReference type="InterPro" id="IPR001789">
    <property type="entry name" value="Sig_transdc_resp-reg_receiver"/>
</dbReference>
<accession>A0A2A2H7R6</accession>
<dbReference type="GO" id="GO:0032993">
    <property type="term" value="C:protein-DNA complex"/>
    <property type="evidence" value="ECO:0007669"/>
    <property type="project" value="TreeGrafter"/>
</dbReference>
<evidence type="ECO:0000256" key="6">
    <source>
        <dbReference type="PROSITE-ProRule" id="PRU00169"/>
    </source>
</evidence>
<organism evidence="8 9">
    <name type="scientific">Methanobacterium bryantii</name>
    <dbReference type="NCBI Taxonomy" id="2161"/>
    <lineage>
        <taxon>Archaea</taxon>
        <taxon>Methanobacteriati</taxon>
        <taxon>Methanobacteriota</taxon>
        <taxon>Methanomada group</taxon>
        <taxon>Methanobacteria</taxon>
        <taxon>Methanobacteriales</taxon>
        <taxon>Methanobacteriaceae</taxon>
        <taxon>Methanobacterium</taxon>
    </lineage>
</organism>
<dbReference type="Pfam" id="PF00072">
    <property type="entry name" value="Response_reg"/>
    <property type="match status" value="1"/>
</dbReference>
<dbReference type="GO" id="GO:0000976">
    <property type="term" value="F:transcription cis-regulatory region binding"/>
    <property type="evidence" value="ECO:0007669"/>
    <property type="project" value="TreeGrafter"/>
</dbReference>
<dbReference type="InterPro" id="IPR041359">
    <property type="entry name" value="MetOD1"/>
</dbReference>
<feature type="domain" description="Response regulatory" evidence="7">
    <location>
        <begin position="5"/>
        <end position="120"/>
    </location>
</feature>
<evidence type="ECO:0000259" key="7">
    <source>
        <dbReference type="PROSITE" id="PS50110"/>
    </source>
</evidence>
<dbReference type="PANTHER" id="PTHR48111">
    <property type="entry name" value="REGULATOR OF RPOS"/>
    <property type="match status" value="1"/>
</dbReference>
<keyword evidence="4" id="KW-0238">DNA-binding</keyword>
<evidence type="ECO:0000313" key="8">
    <source>
        <dbReference type="EMBL" id="PAV05293.1"/>
    </source>
</evidence>
<dbReference type="Gene3D" id="3.40.50.2300">
    <property type="match status" value="1"/>
</dbReference>
<proteinExistence type="predicted"/>
<gene>
    <name evidence="8" type="ORF">ASJ80_09605</name>
</gene>
<dbReference type="PROSITE" id="PS50110">
    <property type="entry name" value="RESPONSE_REGULATORY"/>
    <property type="match status" value="1"/>
</dbReference>
<sequence length="281" mass="32852">MSGKKIMIVEDEVIMAMAVEQKLIDLGYNVVDTVDRGEEAIKHAKQLRPDLILMDIVLKGDMDGIQAAQHIHDDLDIPVIYLTAYSDDEILKRARITEPYGYMVKPFRTSEMKAHIEMALYKHESEKRNSENIKRKILADYYDFVLTALPQYAEASQEKLKDMLLNILEKRLEEEFKPNFDEEMGDELTEDPDILFKYYLTWLSDLFNGFGIQNELLFNDQGYYIEFLNCPWKEDAKKKHVFCLNCYAIMNSSFKWIEFEGNVDQRTAIADGSKSCIFRFQ</sequence>
<dbReference type="OrthoDB" id="2830at2157"/>
<name>A0A2A2H7R6_METBR</name>
<keyword evidence="8" id="KW-0808">Transferase</keyword>
<dbReference type="PANTHER" id="PTHR48111:SF1">
    <property type="entry name" value="TWO-COMPONENT RESPONSE REGULATOR ORR33"/>
    <property type="match status" value="1"/>
</dbReference>
<evidence type="ECO:0000256" key="4">
    <source>
        <dbReference type="ARBA" id="ARBA00023125"/>
    </source>
</evidence>
<evidence type="ECO:0000256" key="2">
    <source>
        <dbReference type="ARBA" id="ARBA00023012"/>
    </source>
</evidence>
<dbReference type="AlphaFoldDB" id="A0A2A2H7R6"/>
<evidence type="ECO:0000313" key="9">
    <source>
        <dbReference type="Proteomes" id="UP000217784"/>
    </source>
</evidence>
<protein>
    <submittedName>
        <fullName evidence="8">Histidine kinase</fullName>
    </submittedName>
</protein>
<evidence type="ECO:0000256" key="5">
    <source>
        <dbReference type="ARBA" id="ARBA00023163"/>
    </source>
</evidence>
<keyword evidence="5" id="KW-0804">Transcription</keyword>
<keyword evidence="8" id="KW-0418">Kinase</keyword>
<dbReference type="InterPro" id="IPR011006">
    <property type="entry name" value="CheY-like_superfamily"/>
</dbReference>
<feature type="modified residue" description="4-aspartylphosphate" evidence="6">
    <location>
        <position position="55"/>
    </location>
</feature>
<keyword evidence="2" id="KW-0902">Two-component regulatory system</keyword>
<dbReference type="InterPro" id="IPR039420">
    <property type="entry name" value="WalR-like"/>
</dbReference>
<keyword evidence="1 6" id="KW-0597">Phosphoprotein</keyword>
<comment type="caution">
    <text evidence="8">The sequence shown here is derived from an EMBL/GenBank/DDBJ whole genome shotgun (WGS) entry which is preliminary data.</text>
</comment>
<evidence type="ECO:0000256" key="1">
    <source>
        <dbReference type="ARBA" id="ARBA00022553"/>
    </source>
</evidence>
<dbReference type="SMART" id="SM00448">
    <property type="entry name" value="REC"/>
    <property type="match status" value="1"/>
</dbReference>
<dbReference type="SUPFAM" id="SSF52172">
    <property type="entry name" value="CheY-like"/>
    <property type="match status" value="1"/>
</dbReference>